<dbReference type="Proteomes" id="UP000750334">
    <property type="component" value="Unassembled WGS sequence"/>
</dbReference>
<evidence type="ECO:0008006" key="3">
    <source>
        <dbReference type="Google" id="ProtNLM"/>
    </source>
</evidence>
<evidence type="ECO:0000313" key="2">
    <source>
        <dbReference type="Proteomes" id="UP000750334"/>
    </source>
</evidence>
<name>A0A9P6W657_MAUEX</name>
<proteinExistence type="predicted"/>
<accession>A0A9P6W657</accession>
<evidence type="ECO:0000313" key="1">
    <source>
        <dbReference type="EMBL" id="KAG0665785.1"/>
    </source>
</evidence>
<organism evidence="1 2">
    <name type="scientific">Maudiozyma exigua</name>
    <name type="common">Yeast</name>
    <name type="synonym">Kazachstania exigua</name>
    <dbReference type="NCBI Taxonomy" id="34358"/>
    <lineage>
        <taxon>Eukaryota</taxon>
        <taxon>Fungi</taxon>
        <taxon>Dikarya</taxon>
        <taxon>Ascomycota</taxon>
        <taxon>Saccharomycotina</taxon>
        <taxon>Saccharomycetes</taxon>
        <taxon>Saccharomycetales</taxon>
        <taxon>Saccharomycetaceae</taxon>
        <taxon>Maudiozyma</taxon>
    </lineage>
</organism>
<dbReference type="EMBL" id="PUHR01000110">
    <property type="protein sequence ID" value="KAG0665785.1"/>
    <property type="molecule type" value="Genomic_DNA"/>
</dbReference>
<sequence>MEIYEKYKKDFKSEKERFRIKRKHDKLKIVLEAFPHVPENVIVAMYYAANYEAERCYNALMILENEDDIEEMVVSEKRFQDLLVDYLQTHFEHRFKIETQNMKDTFRSEQQNKINVYDDNEHDLNVSEELSSYTDELDETNEDIEKI</sequence>
<protein>
    <recommendedName>
        <fullName evidence="3">CUE domain-containing protein</fullName>
    </recommendedName>
</protein>
<gene>
    <name evidence="1" type="ORF">C6P45_000425</name>
</gene>
<keyword evidence="2" id="KW-1185">Reference proteome</keyword>
<comment type="caution">
    <text evidence="1">The sequence shown here is derived from an EMBL/GenBank/DDBJ whole genome shotgun (WGS) entry which is preliminary data.</text>
</comment>
<dbReference type="AlphaFoldDB" id="A0A9P6W657"/>
<reference evidence="1 2" key="1">
    <citation type="submission" date="2020-11" db="EMBL/GenBank/DDBJ databases">
        <title>Kefir isolates.</title>
        <authorList>
            <person name="Marcisauskas S."/>
            <person name="Kim Y."/>
            <person name="Blasche S."/>
        </authorList>
    </citation>
    <scope>NUCLEOTIDE SEQUENCE [LARGE SCALE GENOMIC DNA]</scope>
    <source>
        <strain evidence="1 2">OG2</strain>
    </source>
</reference>